<feature type="signal peptide" evidence="1">
    <location>
        <begin position="1"/>
        <end position="28"/>
    </location>
</feature>
<dbReference type="RefSeq" id="WP_191791822.1">
    <property type="nucleotide sequence ID" value="NZ_JACSQE010000014.1"/>
</dbReference>
<feature type="chain" id="PRO_5045559142" description="Small secreted protein" evidence="1">
    <location>
        <begin position="29"/>
        <end position="143"/>
    </location>
</feature>
<gene>
    <name evidence="2" type="ORF">H9640_16245</name>
</gene>
<proteinExistence type="predicted"/>
<evidence type="ECO:0000313" key="2">
    <source>
        <dbReference type="EMBL" id="MBD8000103.1"/>
    </source>
</evidence>
<evidence type="ECO:0000313" key="3">
    <source>
        <dbReference type="Proteomes" id="UP000633601"/>
    </source>
</evidence>
<dbReference type="EMBL" id="JACSQE010000014">
    <property type="protein sequence ID" value="MBD8000103.1"/>
    <property type="molecule type" value="Genomic_DNA"/>
</dbReference>
<keyword evidence="3" id="KW-1185">Reference proteome</keyword>
<evidence type="ECO:0008006" key="4">
    <source>
        <dbReference type="Google" id="ProtNLM"/>
    </source>
</evidence>
<protein>
    <recommendedName>
        <fullName evidence="4">Small secreted protein</fullName>
    </recommendedName>
</protein>
<evidence type="ECO:0000256" key="1">
    <source>
        <dbReference type="SAM" id="SignalP"/>
    </source>
</evidence>
<reference evidence="2 3" key="1">
    <citation type="submission" date="2020-08" db="EMBL/GenBank/DDBJ databases">
        <title>A Genomic Blueprint of the Chicken Gut Microbiome.</title>
        <authorList>
            <person name="Gilroy R."/>
            <person name="Ravi A."/>
            <person name="Getino M."/>
            <person name="Pursley I."/>
            <person name="Horton D.L."/>
            <person name="Alikhan N.-F."/>
            <person name="Baker D."/>
            <person name="Gharbi K."/>
            <person name="Hall N."/>
            <person name="Watson M."/>
            <person name="Adriaenssens E.M."/>
            <person name="Foster-Nyarko E."/>
            <person name="Jarju S."/>
            <person name="Secka A."/>
            <person name="Antonio M."/>
            <person name="Oren A."/>
            <person name="Chaudhuri R."/>
            <person name="La Ragione R.M."/>
            <person name="Hildebrand F."/>
            <person name="Pallen M.J."/>
        </authorList>
    </citation>
    <scope>NUCLEOTIDE SEQUENCE [LARGE SCALE GENOMIC DNA]</scope>
    <source>
        <strain evidence="2 3">Sa2CUA8</strain>
    </source>
</reference>
<organism evidence="2 3">
    <name type="scientific">Oerskovia gallyi</name>
    <dbReference type="NCBI Taxonomy" id="2762226"/>
    <lineage>
        <taxon>Bacteria</taxon>
        <taxon>Bacillati</taxon>
        <taxon>Actinomycetota</taxon>
        <taxon>Actinomycetes</taxon>
        <taxon>Micrococcales</taxon>
        <taxon>Cellulomonadaceae</taxon>
        <taxon>Oerskovia</taxon>
    </lineage>
</organism>
<keyword evidence="1" id="KW-0732">Signal</keyword>
<dbReference type="PROSITE" id="PS51257">
    <property type="entry name" value="PROKAR_LIPOPROTEIN"/>
    <property type="match status" value="1"/>
</dbReference>
<dbReference type="Proteomes" id="UP000633601">
    <property type="component" value="Unassembled WGS sequence"/>
</dbReference>
<comment type="caution">
    <text evidence="2">The sequence shown here is derived from an EMBL/GenBank/DDBJ whole genome shotgun (WGS) entry which is preliminary data.</text>
</comment>
<accession>A0ABR8V5Q1</accession>
<name>A0ABR8V5Q1_9CELL</name>
<sequence length="143" mass="14479">MTNRKSSTTTVSGLATAVLLTLSLAACSGGGADVAAFCKAGEDLDATMADVDPSDLASTGDAFTTLAAEMKKITAPDEVAADWTVLTEAMSGAGATFTELDGLDPTDPAFLDKATAVGEDIESDKVTAAMENLETFSAENCKA</sequence>